<reference evidence="1" key="1">
    <citation type="submission" date="2021-06" db="EMBL/GenBank/DDBJ databases">
        <title>Parelaphostrongylus tenuis whole genome reference sequence.</title>
        <authorList>
            <person name="Garwood T.J."/>
            <person name="Larsen P.A."/>
            <person name="Fountain-Jones N.M."/>
            <person name="Garbe J.R."/>
            <person name="Macchietto M.G."/>
            <person name="Kania S.A."/>
            <person name="Gerhold R.W."/>
            <person name="Richards J.E."/>
            <person name="Wolf T.M."/>
        </authorList>
    </citation>
    <scope>NUCLEOTIDE SEQUENCE</scope>
    <source>
        <strain evidence="1">MNPRO001-30</strain>
        <tissue evidence="1">Meninges</tissue>
    </source>
</reference>
<keyword evidence="2" id="KW-1185">Reference proteome</keyword>
<name>A0AAD5R2R7_PARTN</name>
<organism evidence="1 2">
    <name type="scientific">Parelaphostrongylus tenuis</name>
    <name type="common">Meningeal worm</name>
    <dbReference type="NCBI Taxonomy" id="148309"/>
    <lineage>
        <taxon>Eukaryota</taxon>
        <taxon>Metazoa</taxon>
        <taxon>Ecdysozoa</taxon>
        <taxon>Nematoda</taxon>
        <taxon>Chromadorea</taxon>
        <taxon>Rhabditida</taxon>
        <taxon>Rhabditina</taxon>
        <taxon>Rhabditomorpha</taxon>
        <taxon>Strongyloidea</taxon>
        <taxon>Metastrongylidae</taxon>
        <taxon>Parelaphostrongylus</taxon>
    </lineage>
</organism>
<comment type="caution">
    <text evidence="1">The sequence shown here is derived from an EMBL/GenBank/DDBJ whole genome shotgun (WGS) entry which is preliminary data.</text>
</comment>
<evidence type="ECO:0000313" key="2">
    <source>
        <dbReference type="Proteomes" id="UP001196413"/>
    </source>
</evidence>
<sequence>MSENPKTLLFNETRWINEMFAPVCTLKRLNSSEICYLPFDRMNLSTRDIVTARDSRKAFYEAVREYNPDVLFILTRHENWMKLPTTTSNKAVAMIANNAAAFLRNMSQMVVNRIFVLHAIPHHKDLPFNPTGVLRAGNVQDQVRLMILFKPQRRMICLLYSICVRMVTIECKDNVPICEVCE</sequence>
<protein>
    <submittedName>
        <fullName evidence="1">Uncharacterized protein</fullName>
    </submittedName>
</protein>
<dbReference type="Proteomes" id="UP001196413">
    <property type="component" value="Unassembled WGS sequence"/>
</dbReference>
<gene>
    <name evidence="1" type="ORF">KIN20_029682</name>
</gene>
<evidence type="ECO:0000313" key="1">
    <source>
        <dbReference type="EMBL" id="KAJ1368535.1"/>
    </source>
</evidence>
<accession>A0AAD5R2R7</accession>
<dbReference type="AlphaFoldDB" id="A0AAD5R2R7"/>
<dbReference type="EMBL" id="JAHQIW010006217">
    <property type="protein sequence ID" value="KAJ1368535.1"/>
    <property type="molecule type" value="Genomic_DNA"/>
</dbReference>
<proteinExistence type="predicted"/>